<dbReference type="Proteomes" id="UP000631670">
    <property type="component" value="Unassembled WGS sequence"/>
</dbReference>
<reference evidence="2 3" key="1">
    <citation type="submission" date="2020-10" db="EMBL/GenBank/DDBJ databases">
        <title>Sequencing the genomes of 1000 actinobacteria strains.</title>
        <authorList>
            <person name="Klenk H.-P."/>
        </authorList>
    </citation>
    <scope>NUCLEOTIDE SEQUENCE [LARGE SCALE GENOMIC DNA]</scope>
    <source>
        <strain evidence="2 3">DSM 44653</strain>
    </source>
</reference>
<sequence>MTTRLVRVPYLPTVVLAAIGLLLLVVLLVRTVKVLRAFRQTASMVAANTQDRAGMIRARSAALRVAFAERRRKPENQ</sequence>
<proteinExistence type="predicted"/>
<keyword evidence="1" id="KW-1133">Transmembrane helix</keyword>
<dbReference type="EMBL" id="JADBEG010000001">
    <property type="protein sequence ID" value="MBE1494895.1"/>
    <property type="molecule type" value="Genomic_DNA"/>
</dbReference>
<protein>
    <submittedName>
        <fullName evidence="2">Uncharacterized protein YoxC</fullName>
    </submittedName>
</protein>
<comment type="caution">
    <text evidence="2">The sequence shown here is derived from an EMBL/GenBank/DDBJ whole genome shotgun (WGS) entry which is preliminary data.</text>
</comment>
<keyword evidence="1" id="KW-0472">Membrane</keyword>
<keyword evidence="3" id="KW-1185">Reference proteome</keyword>
<evidence type="ECO:0000256" key="1">
    <source>
        <dbReference type="SAM" id="Phobius"/>
    </source>
</evidence>
<dbReference type="NCBIfam" id="NF037944">
    <property type="entry name" value="holin_2"/>
    <property type="match status" value="1"/>
</dbReference>
<keyword evidence="1" id="KW-0812">Transmembrane</keyword>
<evidence type="ECO:0000313" key="2">
    <source>
        <dbReference type="EMBL" id="MBE1494895.1"/>
    </source>
</evidence>
<organism evidence="2 3">
    <name type="scientific">Amycolatopsis lexingtonensis</name>
    <dbReference type="NCBI Taxonomy" id="218822"/>
    <lineage>
        <taxon>Bacteria</taxon>
        <taxon>Bacillati</taxon>
        <taxon>Actinomycetota</taxon>
        <taxon>Actinomycetes</taxon>
        <taxon>Pseudonocardiales</taxon>
        <taxon>Pseudonocardiaceae</taxon>
        <taxon>Amycolatopsis</taxon>
    </lineage>
</organism>
<accession>A0ABR9HVF3</accession>
<feature type="transmembrane region" description="Helical" evidence="1">
    <location>
        <begin position="6"/>
        <end position="29"/>
    </location>
</feature>
<evidence type="ECO:0000313" key="3">
    <source>
        <dbReference type="Proteomes" id="UP000631670"/>
    </source>
</evidence>
<gene>
    <name evidence="2" type="ORF">H4696_001995</name>
</gene>
<name>A0ABR9HVF3_9PSEU</name>